<evidence type="ECO:0008006" key="4">
    <source>
        <dbReference type="Google" id="ProtNLM"/>
    </source>
</evidence>
<dbReference type="Gene3D" id="2.40.128.490">
    <property type="entry name" value="Uncharacterised protein PF14869, DUF4488"/>
    <property type="match status" value="2"/>
</dbReference>
<sequence>MKKKIVFLFLVFSALFTIKAQNLNGAWQATLINNDGVEVQYVAIITHGFFSEAFFEKENGKFLGTKGGQFSSNDDTLTYTLEFASFDPQMVGSTNSFPYTYKDGKLHVGEKIWSRLDDGTPGDLQGAWLISGRKQDGEITKRDTSGPRKTMKILSGTRFQWIAYNTETKAFMGTGGGTYTTVDGKYTENIGFFSRDDSRVGASLGFNYELKDGDWHHSGLSSKGQPIYEVWSIRKE</sequence>
<gene>
    <name evidence="2" type="ORF">DN53_09890</name>
</gene>
<name>A0A444VN27_9FLAO</name>
<comment type="caution">
    <text evidence="2">The sequence shown here is derived from an EMBL/GenBank/DDBJ whole genome shotgun (WGS) entry which is preliminary data.</text>
</comment>
<evidence type="ECO:0000256" key="1">
    <source>
        <dbReference type="SAM" id="SignalP"/>
    </source>
</evidence>
<reference evidence="2 3" key="1">
    <citation type="submission" date="2014-04" db="EMBL/GenBank/DDBJ databases">
        <title>Whole genome of Muricauda olearia.</title>
        <authorList>
            <person name="Zhang X.-H."/>
            <person name="Tang K."/>
        </authorList>
    </citation>
    <scope>NUCLEOTIDE SEQUENCE [LARGE SCALE GENOMIC DNA]</scope>
    <source>
        <strain evidence="2 3">Th120</strain>
    </source>
</reference>
<evidence type="ECO:0000313" key="2">
    <source>
        <dbReference type="EMBL" id="RYC52185.1"/>
    </source>
</evidence>
<evidence type="ECO:0000313" key="3">
    <source>
        <dbReference type="Proteomes" id="UP000290261"/>
    </source>
</evidence>
<organism evidence="2 3">
    <name type="scientific">Flagellimonas olearia</name>
    <dbReference type="NCBI Taxonomy" id="552546"/>
    <lineage>
        <taxon>Bacteria</taxon>
        <taxon>Pseudomonadati</taxon>
        <taxon>Bacteroidota</taxon>
        <taxon>Flavobacteriia</taxon>
        <taxon>Flavobacteriales</taxon>
        <taxon>Flavobacteriaceae</taxon>
        <taxon>Flagellimonas</taxon>
    </lineage>
</organism>
<feature type="signal peptide" evidence="1">
    <location>
        <begin position="1"/>
        <end position="20"/>
    </location>
</feature>
<dbReference type="Proteomes" id="UP000290261">
    <property type="component" value="Unassembled WGS sequence"/>
</dbReference>
<accession>A0A444VN27</accession>
<dbReference type="AlphaFoldDB" id="A0A444VN27"/>
<protein>
    <recommendedName>
        <fullName evidence="4">Membrane or secreted protein</fullName>
    </recommendedName>
</protein>
<dbReference type="RefSeq" id="WP_129653721.1">
    <property type="nucleotide sequence ID" value="NZ_ML142908.1"/>
</dbReference>
<dbReference type="EMBL" id="JJMP01000003">
    <property type="protein sequence ID" value="RYC52185.1"/>
    <property type="molecule type" value="Genomic_DNA"/>
</dbReference>
<feature type="chain" id="PRO_5019563102" description="Membrane or secreted protein" evidence="1">
    <location>
        <begin position="21"/>
        <end position="236"/>
    </location>
</feature>
<proteinExistence type="predicted"/>
<keyword evidence="1" id="KW-0732">Signal</keyword>
<keyword evidence="3" id="KW-1185">Reference proteome</keyword>